<dbReference type="Pfam" id="PF12796">
    <property type="entry name" value="Ank_2"/>
    <property type="match status" value="1"/>
</dbReference>
<dbReference type="SUPFAM" id="SSF48403">
    <property type="entry name" value="Ankyrin repeat"/>
    <property type="match status" value="1"/>
</dbReference>
<accession>A0A6A4XUU4</accession>
<dbReference type="AlphaFoldDB" id="A0A6A4XUU4"/>
<comment type="caution">
    <text evidence="1">The sequence shown here is derived from an EMBL/GenBank/DDBJ whole genome shotgun (WGS) entry which is preliminary data.</text>
</comment>
<dbReference type="PANTHER" id="PTHR46586">
    <property type="entry name" value="ANKYRIN REPEAT-CONTAINING PROTEIN"/>
    <property type="match status" value="1"/>
</dbReference>
<organism evidence="1">
    <name type="scientific">Aphanomyces stellatus</name>
    <dbReference type="NCBI Taxonomy" id="120398"/>
    <lineage>
        <taxon>Eukaryota</taxon>
        <taxon>Sar</taxon>
        <taxon>Stramenopiles</taxon>
        <taxon>Oomycota</taxon>
        <taxon>Saprolegniomycetes</taxon>
        <taxon>Saprolegniales</taxon>
        <taxon>Verrucalvaceae</taxon>
        <taxon>Aphanomyces</taxon>
    </lineage>
</organism>
<proteinExistence type="predicted"/>
<reference evidence="1" key="1">
    <citation type="submission" date="2019-06" db="EMBL/GenBank/DDBJ databases">
        <title>Genomics analysis of Aphanomyces spp. identifies a new class of oomycete effector associated with host adaptation.</title>
        <authorList>
            <person name="Gaulin E."/>
        </authorList>
    </citation>
    <scope>NUCLEOTIDE SEQUENCE</scope>
    <source>
        <strain evidence="1">CBS 578.67</strain>
    </source>
</reference>
<dbReference type="PANTHER" id="PTHR46586:SF3">
    <property type="entry name" value="ANKYRIN REPEAT-CONTAINING PROTEIN"/>
    <property type="match status" value="1"/>
</dbReference>
<dbReference type="InterPro" id="IPR036770">
    <property type="entry name" value="Ankyrin_rpt-contain_sf"/>
</dbReference>
<dbReference type="EMBL" id="VJMH01006957">
    <property type="protein sequence ID" value="KAF0687099.1"/>
    <property type="molecule type" value="Genomic_DNA"/>
</dbReference>
<dbReference type="InterPro" id="IPR002110">
    <property type="entry name" value="Ankyrin_rpt"/>
</dbReference>
<protein>
    <submittedName>
        <fullName evidence="1">Uncharacterized protein</fullName>
    </submittedName>
</protein>
<gene>
    <name evidence="1" type="ORF">As57867_021002</name>
</gene>
<sequence length="354" mass="38923">MSRLCVIRQSIVNPAHRSNSLVSESNDLLWTYTDKHPFLAKLLRPASSTSKLQRYLAVSSRFQGTIINTNFLHGKGSLSRTCIVYGAYAHPNTTAGLALSFAAAALARSIWVSLEAYRLGIHRSIDPAMRGMSHGLTCVHFSHGDKDLCQSSIATTSHLQIMLHFHKRHRALSSPPPASILCMPTTTTPIALAVLACPELVLAIVNFQAGVYDDYHPIRCVGRFTLTSTQRSLDDMRRIDALLTPWHAFHTAPSLPRMSALVRSMDRHRHNIIASHAAFAGHLPVLRALLTGTAHRCTDAHLVDWAACNGQLHVLQFLVESTAHARCTQWAIDSAAAHGHLHVVQYLFAHGADP</sequence>
<evidence type="ECO:0000313" key="1">
    <source>
        <dbReference type="EMBL" id="KAF0687099.1"/>
    </source>
</evidence>
<dbReference type="InterPro" id="IPR052050">
    <property type="entry name" value="SecEffector_AnkRepeat"/>
</dbReference>
<name>A0A6A4XUU4_9STRA</name>
<feature type="non-terminal residue" evidence="1">
    <location>
        <position position="354"/>
    </location>
</feature>
<dbReference type="OrthoDB" id="76949at2759"/>
<dbReference type="Gene3D" id="1.25.40.20">
    <property type="entry name" value="Ankyrin repeat-containing domain"/>
    <property type="match status" value="1"/>
</dbReference>